<evidence type="ECO:0000256" key="1">
    <source>
        <dbReference type="SAM" id="MobiDB-lite"/>
    </source>
</evidence>
<sequence>MEAVPPPYTSTTTSGLPSNAPPPSYTFPTSFTIGGTRTDSLLVDIPHVQGHLALLHAFAQLRTEIEVSEVSLTGTKIPDMPADKEKRWAWFVALAVERFDRWCQNLKPEDAAKPISEILPPVDVLMVWHSYMLNPRWYAEDCLRLPPCQNLNLVGLTFSAALENIGPLLTLSPSRERVQLWETRCSLPFNYRESAAEMRDKILTCPRCSHPISTRLMNEAGTGYFQQGFAVQCTRKDCDSPILTKERLALKKLAADIARQGTTVEACLPGTVLSTTAESNLEAGKRIKLSAQKLSWSRVEAAEKPTSGVDEDLCFALMKEADFFLPKLRAKLGRQPIVRRIMSAYNDDKIYSVDLVGAVLRQGTFVFKMVDLGWTQPGFFDSAEDKVALQHAIARYHAYVYFASKSKQVMDLTLLSSRFMDLMTTSPASFFVPTLDIDLVWHTHQLIPHKYGADCQRYVKRFIDHDDKVENVQLAAAFDITCNAWKERFNVKYTYCGCPLPGDTIGQRLSRLISLTPTPQPPSQLVPPDRPDLLAATHASDHNAVHFKPKNKRAHMISVLRYSRATQKRQKVLAKAAKAAQKAAKKGRGLPAYRATVPSHAGAFLIPVPLVFGGYGGYGGAGLGGCVATGAIVACGGGITDVCYMLLRGYVTNLYMMIRGTVLVRVPLGVEGAEEVAAGEVDAGEVDVAEVCPRAGAQEVQDARVEPWVGDAVEGADAVVVMGVVVVMVVAADVVAEGDVVEEGDVEEDVEAVQSPEVVHPSQSILFCGARTEICLVTSVTELHCLPLASTLSSKILNTVYLQSFSFDEIDIV</sequence>
<dbReference type="Pfam" id="PF07173">
    <property type="entry name" value="GRDP-like"/>
    <property type="match status" value="1"/>
</dbReference>
<gene>
    <name evidence="2" type="ORF">LACBIDRAFT_291933</name>
</gene>
<dbReference type="InParanoid" id="B0CQA3"/>
<feature type="region of interest" description="Disordered" evidence="1">
    <location>
        <begin position="1"/>
        <end position="23"/>
    </location>
</feature>
<dbReference type="EMBL" id="DS547091">
    <property type="protein sequence ID" value="EDR16169.1"/>
    <property type="molecule type" value="Genomic_DNA"/>
</dbReference>
<name>B0CQA3_LACBS</name>
<dbReference type="AlphaFoldDB" id="B0CQA3"/>
<organism evidence="3">
    <name type="scientific">Laccaria bicolor (strain S238N-H82 / ATCC MYA-4686)</name>
    <name type="common">Bicoloured deceiver</name>
    <name type="synonym">Laccaria laccata var. bicolor</name>
    <dbReference type="NCBI Taxonomy" id="486041"/>
    <lineage>
        <taxon>Eukaryota</taxon>
        <taxon>Fungi</taxon>
        <taxon>Dikarya</taxon>
        <taxon>Basidiomycota</taxon>
        <taxon>Agaricomycotina</taxon>
        <taxon>Agaricomycetes</taxon>
        <taxon>Agaricomycetidae</taxon>
        <taxon>Agaricales</taxon>
        <taxon>Agaricineae</taxon>
        <taxon>Hydnangiaceae</taxon>
        <taxon>Laccaria</taxon>
    </lineage>
</organism>
<dbReference type="GeneID" id="6069062"/>
<evidence type="ECO:0000313" key="3">
    <source>
        <dbReference type="Proteomes" id="UP000001194"/>
    </source>
</evidence>
<reference evidence="2 3" key="1">
    <citation type="journal article" date="2008" name="Nature">
        <title>The genome of Laccaria bicolor provides insights into mycorrhizal symbiosis.</title>
        <authorList>
            <person name="Martin F."/>
            <person name="Aerts A."/>
            <person name="Ahren D."/>
            <person name="Brun A."/>
            <person name="Danchin E.G.J."/>
            <person name="Duchaussoy F."/>
            <person name="Gibon J."/>
            <person name="Kohler A."/>
            <person name="Lindquist E."/>
            <person name="Pereda V."/>
            <person name="Salamov A."/>
            <person name="Shapiro H.J."/>
            <person name="Wuyts J."/>
            <person name="Blaudez D."/>
            <person name="Buee M."/>
            <person name="Brokstein P."/>
            <person name="Canbaeck B."/>
            <person name="Cohen D."/>
            <person name="Courty P.E."/>
            <person name="Coutinho P.M."/>
            <person name="Delaruelle C."/>
            <person name="Detter J.C."/>
            <person name="Deveau A."/>
            <person name="DiFazio S."/>
            <person name="Duplessis S."/>
            <person name="Fraissinet-Tachet L."/>
            <person name="Lucic E."/>
            <person name="Frey-Klett P."/>
            <person name="Fourrey C."/>
            <person name="Feussner I."/>
            <person name="Gay G."/>
            <person name="Grimwood J."/>
            <person name="Hoegger P.J."/>
            <person name="Jain P."/>
            <person name="Kilaru S."/>
            <person name="Labbe J."/>
            <person name="Lin Y.C."/>
            <person name="Legue V."/>
            <person name="Le Tacon F."/>
            <person name="Marmeisse R."/>
            <person name="Melayah D."/>
            <person name="Montanini B."/>
            <person name="Muratet M."/>
            <person name="Nehls U."/>
            <person name="Niculita-Hirzel H."/>
            <person name="Oudot-Le Secq M.P."/>
            <person name="Peter M."/>
            <person name="Quesneville H."/>
            <person name="Rajashekar B."/>
            <person name="Reich M."/>
            <person name="Rouhier N."/>
            <person name="Schmutz J."/>
            <person name="Yin T."/>
            <person name="Chalot M."/>
            <person name="Henrissat B."/>
            <person name="Kuees U."/>
            <person name="Lucas S."/>
            <person name="Van de Peer Y."/>
            <person name="Podila G.K."/>
            <person name="Polle A."/>
            <person name="Pukkila P.J."/>
            <person name="Richardson P.M."/>
            <person name="Rouze P."/>
            <person name="Sanders I.R."/>
            <person name="Stajich J.E."/>
            <person name="Tunlid A."/>
            <person name="Tuskan G."/>
            <person name="Grigoriev I.V."/>
        </authorList>
    </citation>
    <scope>NUCLEOTIDE SEQUENCE [LARGE SCALE GENOMIC DNA]</scope>
    <source>
        <strain evidence="3">S238N-H82 / ATCC MYA-4686</strain>
    </source>
</reference>
<dbReference type="PANTHER" id="PTHR34365:SF7">
    <property type="entry name" value="GLYCINE-RICH DOMAIN-CONTAINING PROTEIN 1"/>
    <property type="match status" value="1"/>
</dbReference>
<proteinExistence type="predicted"/>
<dbReference type="HOGENOM" id="CLU_010103_1_1_1"/>
<dbReference type="RefSeq" id="XP_001874377.1">
    <property type="nucleotide sequence ID" value="XM_001874342.1"/>
</dbReference>
<accession>B0CQA3</accession>
<protein>
    <submittedName>
        <fullName evidence="2">Predicted protein</fullName>
    </submittedName>
</protein>
<dbReference type="InterPro" id="IPR009836">
    <property type="entry name" value="GRDP-like"/>
</dbReference>
<dbReference type="PANTHER" id="PTHR34365">
    <property type="entry name" value="ENOLASE (DUF1399)"/>
    <property type="match status" value="1"/>
</dbReference>
<dbReference type="KEGG" id="lbc:LACBIDRAFT_291933"/>
<dbReference type="OrthoDB" id="2684236at2759"/>
<dbReference type="Proteomes" id="UP000001194">
    <property type="component" value="Unassembled WGS sequence"/>
</dbReference>
<dbReference type="STRING" id="486041.B0CQA3"/>
<evidence type="ECO:0000313" key="2">
    <source>
        <dbReference type="EMBL" id="EDR16169.1"/>
    </source>
</evidence>
<keyword evidence="3" id="KW-1185">Reference proteome</keyword>